<keyword evidence="3" id="KW-1185">Reference proteome</keyword>
<feature type="compositionally biased region" description="Basic and acidic residues" evidence="1">
    <location>
        <begin position="153"/>
        <end position="168"/>
    </location>
</feature>
<name>A0ABY9J9F8_9ACTN</name>
<protein>
    <recommendedName>
        <fullName evidence="4">Immunity protein 35 domain-containing protein</fullName>
    </recommendedName>
</protein>
<gene>
    <name evidence="2" type="ORF">P8A20_09465</name>
</gene>
<organism evidence="2 3">
    <name type="scientific">Streptomyces glycanivorans</name>
    <dbReference type="NCBI Taxonomy" id="3033808"/>
    <lineage>
        <taxon>Bacteria</taxon>
        <taxon>Bacillati</taxon>
        <taxon>Actinomycetota</taxon>
        <taxon>Actinomycetes</taxon>
        <taxon>Kitasatosporales</taxon>
        <taxon>Streptomycetaceae</taxon>
        <taxon>Streptomyces</taxon>
    </lineage>
</organism>
<reference evidence="2 3" key="1">
    <citation type="submission" date="2023-03" db="EMBL/GenBank/DDBJ databases">
        <title>Isolation and description of six Streptomyces strains from soil environments, able to metabolize different microbial glucans.</title>
        <authorList>
            <person name="Widen T."/>
            <person name="Larsbrink J."/>
        </authorList>
    </citation>
    <scope>NUCLEOTIDE SEQUENCE [LARGE SCALE GENOMIC DNA]</scope>
    <source>
        <strain evidence="2 3">Alt3</strain>
    </source>
</reference>
<evidence type="ECO:0000313" key="2">
    <source>
        <dbReference type="EMBL" id="WLQ63805.1"/>
    </source>
</evidence>
<evidence type="ECO:0000256" key="1">
    <source>
        <dbReference type="SAM" id="MobiDB-lite"/>
    </source>
</evidence>
<accession>A0ABY9J9F8</accession>
<evidence type="ECO:0008006" key="4">
    <source>
        <dbReference type="Google" id="ProtNLM"/>
    </source>
</evidence>
<dbReference type="EMBL" id="CP120983">
    <property type="protein sequence ID" value="WLQ63805.1"/>
    <property type="molecule type" value="Genomic_DNA"/>
</dbReference>
<dbReference type="Proteomes" id="UP001224433">
    <property type="component" value="Chromosome"/>
</dbReference>
<feature type="region of interest" description="Disordered" evidence="1">
    <location>
        <begin position="139"/>
        <end position="168"/>
    </location>
</feature>
<evidence type="ECO:0000313" key="3">
    <source>
        <dbReference type="Proteomes" id="UP001224433"/>
    </source>
</evidence>
<proteinExistence type="predicted"/>
<dbReference type="RefSeq" id="WP_306103324.1">
    <property type="nucleotide sequence ID" value="NZ_CP120983.1"/>
</dbReference>
<sequence length="168" mass="18345">MSPEADGWTLVIGPWCDPSDGERCDEVMRLCTDLSARYSMAQAYYCGAQDDGPAWLVADHGYVVRRYCETGMPEDSLLTLGHPLALERAQRELLGLPPAWDASTRNDEPEDDWKWRAFELAPEIAPSLGTSPLALTAGTQVRGRGVIASTPDPTHREGPSASDGVRET</sequence>